<dbReference type="SUPFAM" id="SSF53335">
    <property type="entry name" value="S-adenosyl-L-methionine-dependent methyltransferases"/>
    <property type="match status" value="1"/>
</dbReference>
<feature type="domain" description="Hen1 N-terminal" evidence="14">
    <location>
        <begin position="1"/>
        <end position="238"/>
    </location>
</feature>
<evidence type="ECO:0000256" key="9">
    <source>
        <dbReference type="ARBA" id="ARBA00022884"/>
    </source>
</evidence>
<evidence type="ECO:0000256" key="4">
    <source>
        <dbReference type="ARBA" id="ARBA00022603"/>
    </source>
</evidence>
<dbReference type="InterPro" id="IPR029063">
    <property type="entry name" value="SAM-dependent_MTases_sf"/>
</dbReference>
<keyword evidence="4" id="KW-0489">Methyltransferase</keyword>
<keyword evidence="7" id="KW-0479">Metal-binding</keyword>
<dbReference type="PANTHER" id="PTHR21404:SF3">
    <property type="entry name" value="SMALL RNA 2'-O-METHYLTRANSFERASE"/>
    <property type="match status" value="1"/>
</dbReference>
<evidence type="ECO:0000256" key="8">
    <source>
        <dbReference type="ARBA" id="ARBA00022842"/>
    </source>
</evidence>
<dbReference type="RefSeq" id="WP_201371829.1">
    <property type="nucleotide sequence ID" value="NZ_BNJG01000001.1"/>
</dbReference>
<keyword evidence="10" id="KW-0943">RNA-mediated gene silencing</keyword>
<comment type="cofactor">
    <cofactor evidence="1">
        <name>Mg(2+)</name>
        <dbReference type="ChEBI" id="CHEBI:18420"/>
    </cofactor>
</comment>
<name>A0ABQ3US65_9CHLR</name>
<evidence type="ECO:0000256" key="12">
    <source>
        <dbReference type="ARBA" id="ARBA00048418"/>
    </source>
</evidence>
<proteinExistence type="inferred from homology"/>
<dbReference type="Gene3D" id="3.30.1610.20">
    <property type="entry name" value="Hen1, N-terminal domain"/>
    <property type="match status" value="1"/>
</dbReference>
<reference evidence="15 16" key="1">
    <citation type="journal article" date="2021" name="Int. J. Syst. Evol. Microbiol.">
        <title>Reticulibacter mediterranei gen. nov., sp. nov., within the new family Reticulibacteraceae fam. nov., and Ktedonospora formicarum gen. nov., sp. nov., Ktedonobacter robiniae sp. nov., Dictyobacter formicarum sp. nov. and Dictyobacter arantiisoli sp. nov., belonging to the class Ktedonobacteria.</title>
        <authorList>
            <person name="Yabe S."/>
            <person name="Zheng Y."/>
            <person name="Wang C.M."/>
            <person name="Sakai Y."/>
            <person name="Abe K."/>
            <person name="Yokota A."/>
            <person name="Donadio S."/>
            <person name="Cavaletti L."/>
            <person name="Monciardini P."/>
        </authorList>
    </citation>
    <scope>NUCLEOTIDE SEQUENCE [LARGE SCALE GENOMIC DNA]</scope>
    <source>
        <strain evidence="15 16">SOSP1-30</strain>
    </source>
</reference>
<dbReference type="Pfam" id="PF12623">
    <property type="entry name" value="Hen1_L"/>
    <property type="match status" value="1"/>
</dbReference>
<dbReference type="InterPro" id="IPR024026">
    <property type="entry name" value="3'-RNA_MeTfrase_Hen1_bac"/>
</dbReference>
<dbReference type="InterPro" id="IPR038546">
    <property type="entry name" value="Hen1_N_sf"/>
</dbReference>
<evidence type="ECO:0000256" key="11">
    <source>
        <dbReference type="ARBA" id="ARBA00035025"/>
    </source>
</evidence>
<evidence type="ECO:0000256" key="6">
    <source>
        <dbReference type="ARBA" id="ARBA00022691"/>
    </source>
</evidence>
<dbReference type="NCBIfam" id="TIGR04074">
    <property type="entry name" value="bacter_Hen1"/>
    <property type="match status" value="1"/>
</dbReference>
<dbReference type="InterPro" id="IPR026610">
    <property type="entry name" value="Hen1"/>
</dbReference>
<comment type="caution">
    <text evidence="15">The sequence shown here is derived from an EMBL/GenBank/DDBJ whole genome shotgun (WGS) entry which is preliminary data.</text>
</comment>
<evidence type="ECO:0000256" key="10">
    <source>
        <dbReference type="ARBA" id="ARBA00023158"/>
    </source>
</evidence>
<accession>A0ABQ3US65</accession>
<keyword evidence="5" id="KW-0808">Transferase</keyword>
<protein>
    <recommendedName>
        <fullName evidence="3">Small RNA 2'-O-methyltransferase</fullName>
        <ecNumber evidence="11">2.1.1.386</ecNumber>
    </recommendedName>
</protein>
<feature type="region of interest" description="Disordered" evidence="13">
    <location>
        <begin position="241"/>
        <end position="274"/>
    </location>
</feature>
<evidence type="ECO:0000256" key="1">
    <source>
        <dbReference type="ARBA" id="ARBA00001946"/>
    </source>
</evidence>
<organism evidence="15 16">
    <name type="scientific">Ktedonobacter robiniae</name>
    <dbReference type="NCBI Taxonomy" id="2778365"/>
    <lineage>
        <taxon>Bacteria</taxon>
        <taxon>Bacillati</taxon>
        <taxon>Chloroflexota</taxon>
        <taxon>Ktedonobacteria</taxon>
        <taxon>Ktedonobacterales</taxon>
        <taxon>Ktedonobacteraceae</taxon>
        <taxon>Ktedonobacter</taxon>
    </lineage>
</organism>
<evidence type="ECO:0000259" key="14">
    <source>
        <dbReference type="Pfam" id="PF12623"/>
    </source>
</evidence>
<evidence type="ECO:0000256" key="7">
    <source>
        <dbReference type="ARBA" id="ARBA00022723"/>
    </source>
</evidence>
<dbReference type="Proteomes" id="UP000654345">
    <property type="component" value="Unassembled WGS sequence"/>
</dbReference>
<comment type="catalytic activity">
    <reaction evidence="12">
        <text>small RNA 3'-end nucleotide + S-adenosyl-L-methionine = small RNA 3'-end 2'-O-methylnucleotide + S-adenosyl-L-homocysteine + H(+)</text>
        <dbReference type="Rhea" id="RHEA:37887"/>
        <dbReference type="Rhea" id="RHEA-COMP:10415"/>
        <dbReference type="Rhea" id="RHEA-COMP:10416"/>
        <dbReference type="ChEBI" id="CHEBI:15378"/>
        <dbReference type="ChEBI" id="CHEBI:57856"/>
        <dbReference type="ChEBI" id="CHEBI:59789"/>
        <dbReference type="ChEBI" id="CHEBI:74896"/>
        <dbReference type="ChEBI" id="CHEBI:74898"/>
        <dbReference type="EC" id="2.1.1.386"/>
    </reaction>
</comment>
<keyword evidence="8" id="KW-0460">Magnesium</keyword>
<feature type="compositionally biased region" description="Acidic residues" evidence="13">
    <location>
        <begin position="243"/>
        <end position="266"/>
    </location>
</feature>
<dbReference type="EC" id="2.1.1.386" evidence="11"/>
<evidence type="ECO:0000313" key="15">
    <source>
        <dbReference type="EMBL" id="GHO55212.1"/>
    </source>
</evidence>
<comment type="similarity">
    <text evidence="2">Belongs to the methyltransferase superfamily. HEN1 family.</text>
</comment>
<dbReference type="Pfam" id="PF13489">
    <property type="entry name" value="Methyltransf_23"/>
    <property type="match status" value="1"/>
</dbReference>
<evidence type="ECO:0000256" key="3">
    <source>
        <dbReference type="ARBA" id="ARBA00021330"/>
    </source>
</evidence>
<evidence type="ECO:0000313" key="16">
    <source>
        <dbReference type="Proteomes" id="UP000654345"/>
    </source>
</evidence>
<sequence>MLLTLTTTHQPATDLGYLLHKNPAHAQTFSLKFGKAHVFYPEASEEQCTAALLLDIDAVQLVRGRDKGQSLDQYVNDRPYVASSFLSVALSEVFGTALNGRCKQRPELVETAIPLKATLSVIPCRAGEGWLRRLFEPLGYSLTIEPYTLDEQFSEWGQSHYYTVTLEGQQRLSDLLSHLYVLIPVLDHSKHYWIGDDEVEKLLTRGKGWLETHPEREQIAYRYLKHRRDLTRDALSRLVAEDSVSEEEEEVLDEEEAAGTTEEQEGSDEKKVSVHDQRLQAAFETIRQSGAKRVLDLGCGEGKLLRLLLKEKSFEHILGLDVSYRSLAIARRRLHFEHMAPRQRERISLVHSALTYSDKRLKGYDAAAVVEVIEHLDISRLSAFERVLFEYAQPGLVVITTPNAEYNVKFETWQAGTFRHKDHRFEWTRQEFEAWGKGVAERFGYSVRFQPVGSEETEVGAISQMGIFEKRSFTA</sequence>
<keyword evidence="6" id="KW-0949">S-adenosyl-L-methionine</keyword>
<dbReference type="PANTHER" id="PTHR21404">
    <property type="entry name" value="HEN1"/>
    <property type="match status" value="1"/>
</dbReference>
<keyword evidence="16" id="KW-1185">Reference proteome</keyword>
<evidence type="ECO:0000256" key="5">
    <source>
        <dbReference type="ARBA" id="ARBA00022679"/>
    </source>
</evidence>
<evidence type="ECO:0000256" key="13">
    <source>
        <dbReference type="SAM" id="MobiDB-lite"/>
    </source>
</evidence>
<evidence type="ECO:0000256" key="2">
    <source>
        <dbReference type="ARBA" id="ARBA00009026"/>
    </source>
</evidence>
<dbReference type="InterPro" id="IPR024740">
    <property type="entry name" value="Hen1_N"/>
</dbReference>
<keyword evidence="9" id="KW-0694">RNA-binding</keyword>
<gene>
    <name evidence="15" type="ORF">KSB_36870</name>
</gene>
<dbReference type="Gene3D" id="3.40.50.150">
    <property type="entry name" value="Vaccinia Virus protein VP39"/>
    <property type="match status" value="1"/>
</dbReference>
<dbReference type="EMBL" id="BNJG01000001">
    <property type="protein sequence ID" value="GHO55212.1"/>
    <property type="molecule type" value="Genomic_DNA"/>
</dbReference>